<keyword evidence="3" id="KW-1185">Reference proteome</keyword>
<gene>
    <name evidence="2" type="ORF">B1813_00970</name>
</gene>
<comment type="caution">
    <text evidence="2">The sequence shown here is derived from an EMBL/GenBank/DDBJ whole genome shotgun (WGS) entry which is preliminary data.</text>
</comment>
<protein>
    <submittedName>
        <fullName evidence="2">Uncharacterized protein</fullName>
    </submittedName>
</protein>
<organism evidence="2 3">
    <name type="scientific">Saccharomonospora piscinae</name>
    <dbReference type="NCBI Taxonomy" id="687388"/>
    <lineage>
        <taxon>Bacteria</taxon>
        <taxon>Bacillati</taxon>
        <taxon>Actinomycetota</taxon>
        <taxon>Actinomycetes</taxon>
        <taxon>Pseudonocardiales</taxon>
        <taxon>Pseudonocardiaceae</taxon>
        <taxon>Saccharomonospora</taxon>
    </lineage>
</organism>
<accession>A0A1V9ACE2</accession>
<feature type="region of interest" description="Disordered" evidence="1">
    <location>
        <begin position="1"/>
        <end position="26"/>
    </location>
</feature>
<proteinExistence type="predicted"/>
<evidence type="ECO:0000313" key="2">
    <source>
        <dbReference type="EMBL" id="OQO94706.1"/>
    </source>
</evidence>
<evidence type="ECO:0000313" key="3">
    <source>
        <dbReference type="Proteomes" id="UP000192591"/>
    </source>
</evidence>
<dbReference type="EMBL" id="MWIH01000002">
    <property type="protein sequence ID" value="OQO94706.1"/>
    <property type="molecule type" value="Genomic_DNA"/>
</dbReference>
<dbReference type="Proteomes" id="UP000192591">
    <property type="component" value="Unassembled WGS sequence"/>
</dbReference>
<reference evidence="2 3" key="1">
    <citation type="submission" date="2017-02" db="EMBL/GenBank/DDBJ databases">
        <title>Draft genome of Saccharomonospora sp. 154.</title>
        <authorList>
            <person name="Alonso-Carmona G.S."/>
            <person name="De La Haba R."/>
            <person name="Vera-Gargallo B."/>
            <person name="Sandoval-Trujillo A.H."/>
            <person name="Ramirez-Duran N."/>
            <person name="Ventosa A."/>
        </authorList>
    </citation>
    <scope>NUCLEOTIDE SEQUENCE [LARGE SCALE GENOMIC DNA]</scope>
    <source>
        <strain evidence="2 3">LRS4.154</strain>
    </source>
</reference>
<dbReference type="AlphaFoldDB" id="A0A1V9ACE2"/>
<name>A0A1V9ACE2_SACPI</name>
<sequence length="280" mass="30175">MVEGVAVPEDGERARPGVDPNSPGNGSPLFAALYGQLAPHPWRDPADDRDAYVYFHERSLALGWLSDVGAPRLWGMNDAGHEHPFADDTSLVTWFQVGLELAGADRPLTTLPTQPFLRCATEATQRLGTLNLSAVQLLLPVRDLAAVLAPEPALSPSLLTAGWFTPGDPRERATVRITLDSGRVPAVPAVAATLREQLDRADQDVFRCGEHSRGDHDPLTTRPPLSDQFWEGPPGHRVTFAGTLSEWSPDALGWLGGFLAELCARNGITTPVLLTASRTA</sequence>
<evidence type="ECO:0000256" key="1">
    <source>
        <dbReference type="SAM" id="MobiDB-lite"/>
    </source>
</evidence>
<dbReference type="STRING" id="1962155.B1813_00970"/>